<proteinExistence type="predicted"/>
<organism evidence="3 4">
    <name type="scientific">Psilocybe cf. subviscida</name>
    <dbReference type="NCBI Taxonomy" id="2480587"/>
    <lineage>
        <taxon>Eukaryota</taxon>
        <taxon>Fungi</taxon>
        <taxon>Dikarya</taxon>
        <taxon>Basidiomycota</taxon>
        <taxon>Agaricomycotina</taxon>
        <taxon>Agaricomycetes</taxon>
        <taxon>Agaricomycetidae</taxon>
        <taxon>Agaricales</taxon>
        <taxon>Agaricineae</taxon>
        <taxon>Strophariaceae</taxon>
        <taxon>Psilocybe</taxon>
    </lineage>
</organism>
<name>A0A8H5ESH4_9AGAR</name>
<feature type="compositionally biased region" description="Low complexity" evidence="1">
    <location>
        <begin position="23"/>
        <end position="34"/>
    </location>
</feature>
<accession>A0A8H5ESH4</accession>
<dbReference type="Pfam" id="PF20415">
    <property type="entry name" value="DUF6699"/>
    <property type="match status" value="1"/>
</dbReference>
<evidence type="ECO:0000313" key="3">
    <source>
        <dbReference type="EMBL" id="KAF5310780.1"/>
    </source>
</evidence>
<feature type="domain" description="DUF6699" evidence="2">
    <location>
        <begin position="82"/>
        <end position="206"/>
    </location>
</feature>
<dbReference type="InterPro" id="IPR046522">
    <property type="entry name" value="DUF6699"/>
</dbReference>
<sequence>MPGKHVHFSPFAAELDRVELPSPSFSVSTMPSSPGVLTPPPLGSGSPYESKQLPLIEADIHPWLSIHAAGSSFHNIDFAYPISHTPGTYNYIPPDVLRQPATVPPVSSMRITCGKLPWPITVESRSASFPFVTISDVFSTIYTSLRASVSGHEFNKLLPTKAAQDAVSVAFRARCERAGPTGYGSEKAKGLKSVDFLLGRTRFCGLIAVKMGLRGWVLEVS</sequence>
<evidence type="ECO:0000313" key="4">
    <source>
        <dbReference type="Proteomes" id="UP000567179"/>
    </source>
</evidence>
<evidence type="ECO:0000259" key="2">
    <source>
        <dbReference type="Pfam" id="PF20415"/>
    </source>
</evidence>
<evidence type="ECO:0000256" key="1">
    <source>
        <dbReference type="SAM" id="MobiDB-lite"/>
    </source>
</evidence>
<dbReference type="EMBL" id="JAACJJ010000057">
    <property type="protein sequence ID" value="KAF5310780.1"/>
    <property type="molecule type" value="Genomic_DNA"/>
</dbReference>
<comment type="caution">
    <text evidence="3">The sequence shown here is derived from an EMBL/GenBank/DDBJ whole genome shotgun (WGS) entry which is preliminary data.</text>
</comment>
<dbReference type="Proteomes" id="UP000567179">
    <property type="component" value="Unassembled WGS sequence"/>
</dbReference>
<feature type="region of interest" description="Disordered" evidence="1">
    <location>
        <begin position="23"/>
        <end position="45"/>
    </location>
</feature>
<gene>
    <name evidence="3" type="ORF">D9619_007628</name>
</gene>
<reference evidence="3 4" key="1">
    <citation type="journal article" date="2020" name="ISME J.">
        <title>Uncovering the hidden diversity of litter-decomposition mechanisms in mushroom-forming fungi.</title>
        <authorList>
            <person name="Floudas D."/>
            <person name="Bentzer J."/>
            <person name="Ahren D."/>
            <person name="Johansson T."/>
            <person name="Persson P."/>
            <person name="Tunlid A."/>
        </authorList>
    </citation>
    <scope>NUCLEOTIDE SEQUENCE [LARGE SCALE GENOMIC DNA]</scope>
    <source>
        <strain evidence="3 4">CBS 101986</strain>
    </source>
</reference>
<protein>
    <recommendedName>
        <fullName evidence="2">DUF6699 domain-containing protein</fullName>
    </recommendedName>
</protein>
<dbReference type="OrthoDB" id="3224413at2759"/>
<dbReference type="AlphaFoldDB" id="A0A8H5ESH4"/>
<keyword evidence="4" id="KW-1185">Reference proteome</keyword>